<protein>
    <submittedName>
        <fullName evidence="10">Sugar porter family MFS transporter</fullName>
    </submittedName>
</protein>
<dbReference type="PROSITE" id="PS00216">
    <property type="entry name" value="SUGAR_TRANSPORT_1"/>
    <property type="match status" value="2"/>
</dbReference>
<feature type="transmembrane region" description="Helical" evidence="8">
    <location>
        <begin position="7"/>
        <end position="27"/>
    </location>
</feature>
<evidence type="ECO:0000256" key="6">
    <source>
        <dbReference type="ARBA" id="ARBA00023136"/>
    </source>
</evidence>
<dbReference type="PRINTS" id="PR00171">
    <property type="entry name" value="SUGRTRNSPORT"/>
</dbReference>
<evidence type="ECO:0000256" key="1">
    <source>
        <dbReference type="ARBA" id="ARBA00004141"/>
    </source>
</evidence>
<dbReference type="InterPro" id="IPR003663">
    <property type="entry name" value="Sugar/inositol_transpt"/>
</dbReference>
<evidence type="ECO:0000256" key="3">
    <source>
        <dbReference type="ARBA" id="ARBA00022448"/>
    </source>
</evidence>
<evidence type="ECO:0000256" key="5">
    <source>
        <dbReference type="ARBA" id="ARBA00022989"/>
    </source>
</evidence>
<dbReference type="NCBIfam" id="TIGR00879">
    <property type="entry name" value="SP"/>
    <property type="match status" value="1"/>
</dbReference>
<feature type="transmembrane region" description="Helical" evidence="8">
    <location>
        <begin position="104"/>
        <end position="126"/>
    </location>
</feature>
<comment type="subcellular location">
    <subcellularLocation>
        <location evidence="1">Membrane</location>
        <topology evidence="1">Multi-pass membrane protein</topology>
    </subcellularLocation>
</comment>
<dbReference type="SUPFAM" id="SSF103473">
    <property type="entry name" value="MFS general substrate transporter"/>
    <property type="match status" value="1"/>
</dbReference>
<dbReference type="InterPro" id="IPR036259">
    <property type="entry name" value="MFS_trans_sf"/>
</dbReference>
<keyword evidence="4 8" id="KW-0812">Transmembrane</keyword>
<evidence type="ECO:0000313" key="10">
    <source>
        <dbReference type="EMBL" id="MCL1123919.1"/>
    </source>
</evidence>
<feature type="transmembrane region" description="Helical" evidence="8">
    <location>
        <begin position="47"/>
        <end position="67"/>
    </location>
</feature>
<feature type="transmembrane region" description="Helical" evidence="8">
    <location>
        <begin position="430"/>
        <end position="452"/>
    </location>
</feature>
<proteinExistence type="inferred from homology"/>
<keyword evidence="11" id="KW-1185">Reference proteome</keyword>
<keyword evidence="3 7" id="KW-0813">Transport</keyword>
<evidence type="ECO:0000256" key="8">
    <source>
        <dbReference type="SAM" id="Phobius"/>
    </source>
</evidence>
<comment type="caution">
    <text evidence="10">The sequence shown here is derived from an EMBL/GenBank/DDBJ whole genome shotgun (WGS) entry which is preliminary data.</text>
</comment>
<comment type="similarity">
    <text evidence="2 7">Belongs to the major facilitator superfamily. Sugar transporter (TC 2.A.1.1) family.</text>
</comment>
<feature type="transmembrane region" description="Helical" evidence="8">
    <location>
        <begin position="180"/>
        <end position="199"/>
    </location>
</feature>
<evidence type="ECO:0000313" key="11">
    <source>
        <dbReference type="Proteomes" id="UP001203423"/>
    </source>
</evidence>
<sequence length="465" mass="51886">MKYSNNNFLLIMSISCVAAMGSFLLGFDTGVINGTVGGLRLAFDSNLFVSSFNIASMLLGCAIGAFYSGRLSDIYGRRTMLIVAAVLFILSAGGSGMADSSNVFIFYRLIGGLAVGSASVLVPMYIAEIAPAHYRGAYGTLQQLGIVSGFLVVYTSNYLLVSLSGTSINEFWLGYETWRWMIWGELLPAFIFFITLFWIPESPRYLVVKGKNKQALKVLIKLYGQFLGEAKLLDISMSLSSDHAPRLSDLWSNHTGKIRRIVWIGLVIAVLQQLMGINVIFYYGSVLWELVGFSELNSLLINIVVASVGALGCICMIFLVDYWGRRPLLKLGSIILFITLIIIAFIFFNVKKDVYGVINLGEYRMLTLVLVNMYVFFFNLSWGPVMWIMLGEMFPNQIRGSALAVTGFMHWIANFVVIMTFPLLLRYVGLAGVFSLYSLFALLSTLFVFYYLTETKDKELEELKS</sequence>
<dbReference type="PROSITE" id="PS00217">
    <property type="entry name" value="SUGAR_TRANSPORT_2"/>
    <property type="match status" value="1"/>
</dbReference>
<dbReference type="Gene3D" id="1.20.1250.20">
    <property type="entry name" value="MFS general substrate transporter like domains"/>
    <property type="match status" value="1"/>
</dbReference>
<evidence type="ECO:0000259" key="9">
    <source>
        <dbReference type="PROSITE" id="PS50850"/>
    </source>
</evidence>
<dbReference type="PANTHER" id="PTHR48023:SF4">
    <property type="entry name" value="D-XYLOSE-PROTON SYMPORTER-LIKE 2"/>
    <property type="match status" value="1"/>
</dbReference>
<dbReference type="RefSeq" id="WP_248939204.1">
    <property type="nucleotide sequence ID" value="NZ_JAKIKS010000014.1"/>
</dbReference>
<organism evidence="10 11">
    <name type="scientific">Shewanella surugensis</name>
    <dbReference type="NCBI Taxonomy" id="212020"/>
    <lineage>
        <taxon>Bacteria</taxon>
        <taxon>Pseudomonadati</taxon>
        <taxon>Pseudomonadota</taxon>
        <taxon>Gammaproteobacteria</taxon>
        <taxon>Alteromonadales</taxon>
        <taxon>Shewanellaceae</taxon>
        <taxon>Shewanella</taxon>
    </lineage>
</organism>
<gene>
    <name evidence="10" type="ORF">L2764_05330</name>
</gene>
<evidence type="ECO:0000256" key="4">
    <source>
        <dbReference type="ARBA" id="ARBA00022692"/>
    </source>
</evidence>
<name>A0ABT0L8A0_9GAMM</name>
<feature type="transmembrane region" description="Helical" evidence="8">
    <location>
        <begin position="368"/>
        <end position="390"/>
    </location>
</feature>
<accession>A0ABT0L8A0</accession>
<dbReference type="InterPro" id="IPR050820">
    <property type="entry name" value="MFS_Sugar_Transporter"/>
</dbReference>
<feature type="transmembrane region" description="Helical" evidence="8">
    <location>
        <begin position="402"/>
        <end position="424"/>
    </location>
</feature>
<feature type="transmembrane region" description="Helical" evidence="8">
    <location>
        <begin position="327"/>
        <end position="348"/>
    </location>
</feature>
<feature type="transmembrane region" description="Helical" evidence="8">
    <location>
        <begin position="138"/>
        <end position="160"/>
    </location>
</feature>
<reference evidence="10 11" key="1">
    <citation type="submission" date="2022-01" db="EMBL/GenBank/DDBJ databases">
        <title>Whole genome-based taxonomy of the Shewanellaceae.</title>
        <authorList>
            <person name="Martin-Rodriguez A.J."/>
        </authorList>
    </citation>
    <scope>NUCLEOTIDE SEQUENCE [LARGE SCALE GENOMIC DNA]</scope>
    <source>
        <strain evidence="10 11">DSM 17177</strain>
    </source>
</reference>
<dbReference type="Proteomes" id="UP001203423">
    <property type="component" value="Unassembled WGS sequence"/>
</dbReference>
<dbReference type="PANTHER" id="PTHR48023">
    <property type="entry name" value="D-XYLOSE-PROTON SYMPORTER-LIKE 2"/>
    <property type="match status" value="1"/>
</dbReference>
<dbReference type="InterPro" id="IPR005829">
    <property type="entry name" value="Sugar_transporter_CS"/>
</dbReference>
<dbReference type="EMBL" id="JAKIKS010000014">
    <property type="protein sequence ID" value="MCL1123919.1"/>
    <property type="molecule type" value="Genomic_DNA"/>
</dbReference>
<evidence type="ECO:0000256" key="7">
    <source>
        <dbReference type="RuleBase" id="RU003346"/>
    </source>
</evidence>
<feature type="transmembrane region" description="Helical" evidence="8">
    <location>
        <begin position="299"/>
        <end position="320"/>
    </location>
</feature>
<feature type="transmembrane region" description="Helical" evidence="8">
    <location>
        <begin position="261"/>
        <end position="284"/>
    </location>
</feature>
<dbReference type="PROSITE" id="PS51257">
    <property type="entry name" value="PROKAR_LIPOPROTEIN"/>
    <property type="match status" value="1"/>
</dbReference>
<feature type="transmembrane region" description="Helical" evidence="8">
    <location>
        <begin position="79"/>
        <end position="98"/>
    </location>
</feature>
<keyword evidence="5 8" id="KW-1133">Transmembrane helix</keyword>
<evidence type="ECO:0000256" key="2">
    <source>
        <dbReference type="ARBA" id="ARBA00010992"/>
    </source>
</evidence>
<dbReference type="InterPro" id="IPR005828">
    <property type="entry name" value="MFS_sugar_transport-like"/>
</dbReference>
<feature type="domain" description="Major facilitator superfamily (MFS) profile" evidence="9">
    <location>
        <begin position="14"/>
        <end position="456"/>
    </location>
</feature>
<keyword evidence="6 8" id="KW-0472">Membrane</keyword>
<dbReference type="InterPro" id="IPR020846">
    <property type="entry name" value="MFS_dom"/>
</dbReference>
<dbReference type="PROSITE" id="PS50850">
    <property type="entry name" value="MFS"/>
    <property type="match status" value="1"/>
</dbReference>
<dbReference type="Pfam" id="PF00083">
    <property type="entry name" value="Sugar_tr"/>
    <property type="match status" value="1"/>
</dbReference>